<name>A0A8S5M5X7_9CAUD</name>
<organism evidence="1">
    <name type="scientific">Siphoviridae sp. ctDwe1</name>
    <dbReference type="NCBI Taxonomy" id="2826200"/>
    <lineage>
        <taxon>Viruses</taxon>
        <taxon>Duplodnaviria</taxon>
        <taxon>Heunggongvirae</taxon>
        <taxon>Uroviricota</taxon>
        <taxon>Caudoviricetes</taxon>
    </lineage>
</organism>
<protein>
    <submittedName>
        <fullName evidence="1">Uncharacterized protein</fullName>
    </submittedName>
</protein>
<proteinExistence type="predicted"/>
<sequence length="58" mass="6679">MKQEDTNNLIINGRKLYLNGKEVKMVKNIETITESDSPLSTVRITFKTDLRLNNPNND</sequence>
<accession>A0A8S5M5X7</accession>
<reference evidence="1" key="1">
    <citation type="journal article" date="2021" name="Proc. Natl. Acad. Sci. U.S.A.">
        <title>A Catalog of Tens of Thousands of Viruses from Human Metagenomes Reveals Hidden Associations with Chronic Diseases.</title>
        <authorList>
            <person name="Tisza M.J."/>
            <person name="Buck C.B."/>
        </authorList>
    </citation>
    <scope>NUCLEOTIDE SEQUENCE</scope>
    <source>
        <strain evidence="1">CtDwe1</strain>
    </source>
</reference>
<evidence type="ECO:0000313" key="1">
    <source>
        <dbReference type="EMBL" id="DAD77552.1"/>
    </source>
</evidence>
<dbReference type="EMBL" id="BK014827">
    <property type="protein sequence ID" value="DAD77552.1"/>
    <property type="molecule type" value="Genomic_DNA"/>
</dbReference>